<dbReference type="Proteomes" id="UP000023152">
    <property type="component" value="Unassembled WGS sequence"/>
</dbReference>
<evidence type="ECO:0000313" key="2">
    <source>
        <dbReference type="Proteomes" id="UP000023152"/>
    </source>
</evidence>
<gene>
    <name evidence="1" type="ORF">RFI_08832</name>
</gene>
<evidence type="ECO:0000313" key="1">
    <source>
        <dbReference type="EMBL" id="ETO28300.1"/>
    </source>
</evidence>
<sequence>MADVPVLKHRMCQVLSFVYHKLRSTGQRSGFIECSLQLLPTLQMACDVCRTHNLLDILMTRVMHVLCNTTSYFVNEKASNHNAFEFVRGDKQSAERTSKAKFEEIFSDGDGDGDGNGNGNGNGNGDLSAEMNDFHYFFTNPYVIMFMFSQRPYLVDKWCQLLCLCQNVQHVHREIGFYDVRHKQSWTSTMKAMFTLSKFSGLLIMHVYHLLQSSSHVSAESRQHVRQTLVDIIRRALPMVEWKQWKSLSIASGGKKEVVTVVRTSHNPPTIVLDTFQDDDTVDMPLFRVDRDHLSIFLPLSRFIVDLTAVYCQTFCLS</sequence>
<feature type="non-terminal residue" evidence="1">
    <location>
        <position position="318"/>
    </location>
</feature>
<reference evidence="1 2" key="1">
    <citation type="journal article" date="2013" name="Curr. Biol.">
        <title>The Genome of the Foraminiferan Reticulomyxa filosa.</title>
        <authorList>
            <person name="Glockner G."/>
            <person name="Hulsmann N."/>
            <person name="Schleicher M."/>
            <person name="Noegel A.A."/>
            <person name="Eichinger L."/>
            <person name="Gallinger C."/>
            <person name="Pawlowski J."/>
            <person name="Sierra R."/>
            <person name="Euteneuer U."/>
            <person name="Pillet L."/>
            <person name="Moustafa A."/>
            <person name="Platzer M."/>
            <person name="Groth M."/>
            <person name="Szafranski K."/>
            <person name="Schliwa M."/>
        </authorList>
    </citation>
    <scope>NUCLEOTIDE SEQUENCE [LARGE SCALE GENOMIC DNA]</scope>
</reference>
<organism evidence="1 2">
    <name type="scientific">Reticulomyxa filosa</name>
    <dbReference type="NCBI Taxonomy" id="46433"/>
    <lineage>
        <taxon>Eukaryota</taxon>
        <taxon>Sar</taxon>
        <taxon>Rhizaria</taxon>
        <taxon>Retaria</taxon>
        <taxon>Foraminifera</taxon>
        <taxon>Monothalamids</taxon>
        <taxon>Reticulomyxidae</taxon>
        <taxon>Reticulomyxa</taxon>
    </lineage>
</organism>
<comment type="caution">
    <text evidence="1">The sequence shown here is derived from an EMBL/GenBank/DDBJ whole genome shotgun (WGS) entry which is preliminary data.</text>
</comment>
<protein>
    <submittedName>
        <fullName evidence="1">Uncharacterized protein</fullName>
    </submittedName>
</protein>
<keyword evidence="2" id="KW-1185">Reference proteome</keyword>
<name>X6NPS2_RETFI</name>
<accession>X6NPS2</accession>
<proteinExistence type="predicted"/>
<dbReference type="EMBL" id="ASPP01006742">
    <property type="protein sequence ID" value="ETO28300.1"/>
    <property type="molecule type" value="Genomic_DNA"/>
</dbReference>
<dbReference type="AlphaFoldDB" id="X6NPS2"/>